<protein>
    <submittedName>
        <fullName evidence="2">Uncharacterized protein</fullName>
    </submittedName>
</protein>
<accession>A0A061F111</accession>
<evidence type="ECO:0000256" key="1">
    <source>
        <dbReference type="SAM" id="MobiDB-lite"/>
    </source>
</evidence>
<gene>
    <name evidence="2" type="ORF">TCM_026023</name>
</gene>
<dbReference type="Proteomes" id="UP000026915">
    <property type="component" value="Chromosome 5"/>
</dbReference>
<evidence type="ECO:0000313" key="2">
    <source>
        <dbReference type="EMBL" id="EOY10716.1"/>
    </source>
</evidence>
<dbReference type="HOGENOM" id="CLU_2296801_0_0_1"/>
<sequence length="101" mass="11736">MSLKFLVKSQFPMAMAVNRTFRARADNGRTLFLANQGKMGGRERVKINGPLAYHMLKTQRILINGEPDIENENYPDNPSLPVNREMGQRRKPYHILHWDQV</sequence>
<dbReference type="AlphaFoldDB" id="A0A061F111"/>
<dbReference type="InParanoid" id="A0A061F111"/>
<dbReference type="Gramene" id="EOY10716">
    <property type="protein sequence ID" value="EOY10716"/>
    <property type="gene ID" value="TCM_026023"/>
</dbReference>
<proteinExistence type="predicted"/>
<evidence type="ECO:0000313" key="3">
    <source>
        <dbReference type="Proteomes" id="UP000026915"/>
    </source>
</evidence>
<feature type="region of interest" description="Disordered" evidence="1">
    <location>
        <begin position="67"/>
        <end position="86"/>
    </location>
</feature>
<dbReference type="EMBL" id="CM001883">
    <property type="protein sequence ID" value="EOY10716.1"/>
    <property type="molecule type" value="Genomic_DNA"/>
</dbReference>
<reference evidence="2 3" key="1">
    <citation type="journal article" date="2013" name="Genome Biol.">
        <title>The genome sequence of the most widely cultivated cacao type and its use to identify candidate genes regulating pod color.</title>
        <authorList>
            <person name="Motamayor J.C."/>
            <person name="Mockaitis K."/>
            <person name="Schmutz J."/>
            <person name="Haiminen N."/>
            <person name="Iii D.L."/>
            <person name="Cornejo O."/>
            <person name="Findley S.D."/>
            <person name="Zheng P."/>
            <person name="Utro F."/>
            <person name="Royaert S."/>
            <person name="Saski C."/>
            <person name="Jenkins J."/>
            <person name="Podicheti R."/>
            <person name="Zhao M."/>
            <person name="Scheffler B.E."/>
            <person name="Stack J.C."/>
            <person name="Feltus F.A."/>
            <person name="Mustiga G.M."/>
            <person name="Amores F."/>
            <person name="Phillips W."/>
            <person name="Marelli J.P."/>
            <person name="May G.D."/>
            <person name="Shapiro H."/>
            <person name="Ma J."/>
            <person name="Bustamante C.D."/>
            <person name="Schnell R.J."/>
            <person name="Main D."/>
            <person name="Gilbert D."/>
            <person name="Parida L."/>
            <person name="Kuhn D.N."/>
        </authorList>
    </citation>
    <scope>NUCLEOTIDE SEQUENCE [LARGE SCALE GENOMIC DNA]</scope>
    <source>
        <strain evidence="3">cv. Matina 1-6</strain>
    </source>
</reference>
<organism evidence="2 3">
    <name type="scientific">Theobroma cacao</name>
    <name type="common">Cacao</name>
    <name type="synonym">Cocoa</name>
    <dbReference type="NCBI Taxonomy" id="3641"/>
    <lineage>
        <taxon>Eukaryota</taxon>
        <taxon>Viridiplantae</taxon>
        <taxon>Streptophyta</taxon>
        <taxon>Embryophyta</taxon>
        <taxon>Tracheophyta</taxon>
        <taxon>Spermatophyta</taxon>
        <taxon>Magnoliopsida</taxon>
        <taxon>eudicotyledons</taxon>
        <taxon>Gunneridae</taxon>
        <taxon>Pentapetalae</taxon>
        <taxon>rosids</taxon>
        <taxon>malvids</taxon>
        <taxon>Malvales</taxon>
        <taxon>Malvaceae</taxon>
        <taxon>Byttnerioideae</taxon>
        <taxon>Theobroma</taxon>
    </lineage>
</organism>
<name>A0A061F111_THECC</name>
<keyword evidence="3" id="KW-1185">Reference proteome</keyword>